<reference evidence="1" key="2">
    <citation type="journal article" date="2015" name="Fish Shellfish Immunol.">
        <title>Early steps in the European eel (Anguilla anguilla)-Vibrio vulnificus interaction in the gills: Role of the RtxA13 toxin.</title>
        <authorList>
            <person name="Callol A."/>
            <person name="Pajuelo D."/>
            <person name="Ebbesson L."/>
            <person name="Teles M."/>
            <person name="MacKenzie S."/>
            <person name="Amaro C."/>
        </authorList>
    </citation>
    <scope>NUCLEOTIDE SEQUENCE</scope>
</reference>
<dbReference type="EMBL" id="GBXM01057081">
    <property type="protein sequence ID" value="JAH51496.1"/>
    <property type="molecule type" value="Transcribed_RNA"/>
</dbReference>
<proteinExistence type="predicted"/>
<reference evidence="1" key="1">
    <citation type="submission" date="2014-11" db="EMBL/GenBank/DDBJ databases">
        <authorList>
            <person name="Amaro Gonzalez C."/>
        </authorList>
    </citation>
    <scope>NUCLEOTIDE SEQUENCE</scope>
</reference>
<accession>A0A0E9TD21</accession>
<name>A0A0E9TD21_ANGAN</name>
<sequence>MSQSRLVIESNGVLEH</sequence>
<dbReference type="AlphaFoldDB" id="A0A0E9TD21"/>
<organism evidence="1">
    <name type="scientific">Anguilla anguilla</name>
    <name type="common">European freshwater eel</name>
    <name type="synonym">Muraena anguilla</name>
    <dbReference type="NCBI Taxonomy" id="7936"/>
    <lineage>
        <taxon>Eukaryota</taxon>
        <taxon>Metazoa</taxon>
        <taxon>Chordata</taxon>
        <taxon>Craniata</taxon>
        <taxon>Vertebrata</taxon>
        <taxon>Euteleostomi</taxon>
        <taxon>Actinopterygii</taxon>
        <taxon>Neopterygii</taxon>
        <taxon>Teleostei</taxon>
        <taxon>Anguilliformes</taxon>
        <taxon>Anguillidae</taxon>
        <taxon>Anguilla</taxon>
    </lineage>
</organism>
<protein>
    <submittedName>
        <fullName evidence="1">Uncharacterized protein</fullName>
    </submittedName>
</protein>
<evidence type="ECO:0000313" key="1">
    <source>
        <dbReference type="EMBL" id="JAH51496.1"/>
    </source>
</evidence>